<accession>A0A9X9XKE0</accession>
<gene>
    <name evidence="2" type="ORF">GXW74_27170</name>
</gene>
<evidence type="ECO:0000313" key="2">
    <source>
        <dbReference type="EMBL" id="MBR0684176.1"/>
    </source>
</evidence>
<reference evidence="2" key="2">
    <citation type="journal article" date="2021" name="Syst. Appl. Microbiol.">
        <title>Roseomonas hellenica sp. nov., isolated from roots of wild-growing Alkanna tinctoria.</title>
        <authorList>
            <person name="Rat A."/>
            <person name="Naranjo H.D."/>
            <person name="Lebbe L."/>
            <person name="Cnockaert M."/>
            <person name="Krigas N."/>
            <person name="Grigoriadou K."/>
            <person name="Maloupa E."/>
            <person name="Willems A."/>
        </authorList>
    </citation>
    <scope>NUCLEOTIDE SEQUENCE</scope>
    <source>
        <strain evidence="2">LMG 31228</strain>
    </source>
</reference>
<protein>
    <submittedName>
        <fullName evidence="2">Recombinase family protein</fullName>
    </submittedName>
</protein>
<sequence length="211" mass="22412">MVRLPRPTWLPGRRAAIYARGTARLDVSATKQEMSLRALADDLGLRVVRVFQDTAPSTVGSRESNNALRKLLLVLRSGVIDLVAIWTLPAVGGSPGAVSAFLMSLRDARIELLVHAEDPDDAVASGRALIAAAPHFEALGKAERRQRTLVSQAQATSAGRHIGRPPISSEKAERVIAALNEGAGVRAAGRRAGVSAASASRIARWACRSTR</sequence>
<dbReference type="Pfam" id="PF00239">
    <property type="entry name" value="Resolvase"/>
    <property type="match status" value="1"/>
</dbReference>
<dbReference type="InterPro" id="IPR006119">
    <property type="entry name" value="Resolv_N"/>
</dbReference>
<dbReference type="Gene3D" id="3.40.50.1390">
    <property type="entry name" value="Resolvase, N-terminal catalytic domain"/>
    <property type="match status" value="1"/>
</dbReference>
<dbReference type="AlphaFoldDB" id="A0A9X9XKE0"/>
<name>A0A9X9XKE0_9PROT</name>
<dbReference type="SUPFAM" id="SSF53041">
    <property type="entry name" value="Resolvase-like"/>
    <property type="match status" value="1"/>
</dbReference>
<dbReference type="EMBL" id="JAAEDL010000060">
    <property type="protein sequence ID" value="MBR0684176.1"/>
    <property type="molecule type" value="Genomic_DNA"/>
</dbReference>
<dbReference type="SMART" id="SM00857">
    <property type="entry name" value="Resolvase"/>
    <property type="match status" value="1"/>
</dbReference>
<dbReference type="InterPro" id="IPR036162">
    <property type="entry name" value="Resolvase-like_N_sf"/>
</dbReference>
<feature type="domain" description="Resolvase/invertase-type recombinase catalytic" evidence="1">
    <location>
        <begin position="15"/>
        <end position="161"/>
    </location>
</feature>
<organism evidence="2 3">
    <name type="scientific">Neoroseomonas eburnea</name>
    <dbReference type="NCBI Taxonomy" id="1346889"/>
    <lineage>
        <taxon>Bacteria</taxon>
        <taxon>Pseudomonadati</taxon>
        <taxon>Pseudomonadota</taxon>
        <taxon>Alphaproteobacteria</taxon>
        <taxon>Acetobacterales</taxon>
        <taxon>Acetobacteraceae</taxon>
        <taxon>Neoroseomonas</taxon>
    </lineage>
</organism>
<reference evidence="2" key="1">
    <citation type="submission" date="2020-01" db="EMBL/GenBank/DDBJ databases">
        <authorList>
            <person name="Rat A."/>
        </authorList>
    </citation>
    <scope>NUCLEOTIDE SEQUENCE</scope>
    <source>
        <strain evidence="2">LMG 31228</strain>
    </source>
</reference>
<dbReference type="GO" id="GO:0000150">
    <property type="term" value="F:DNA strand exchange activity"/>
    <property type="evidence" value="ECO:0007669"/>
    <property type="project" value="InterPro"/>
</dbReference>
<evidence type="ECO:0000259" key="1">
    <source>
        <dbReference type="SMART" id="SM00857"/>
    </source>
</evidence>
<evidence type="ECO:0000313" key="3">
    <source>
        <dbReference type="Proteomes" id="UP001138709"/>
    </source>
</evidence>
<proteinExistence type="predicted"/>
<keyword evidence="3" id="KW-1185">Reference proteome</keyword>
<dbReference type="GO" id="GO:0003677">
    <property type="term" value="F:DNA binding"/>
    <property type="evidence" value="ECO:0007669"/>
    <property type="project" value="InterPro"/>
</dbReference>
<comment type="caution">
    <text evidence="2">The sequence shown here is derived from an EMBL/GenBank/DDBJ whole genome shotgun (WGS) entry which is preliminary data.</text>
</comment>
<dbReference type="Proteomes" id="UP001138709">
    <property type="component" value="Unassembled WGS sequence"/>
</dbReference>